<feature type="signal peptide" evidence="1">
    <location>
        <begin position="1"/>
        <end position="24"/>
    </location>
</feature>
<sequence>MQIRTTLLATVAMALLFGASAAGAGGKASVNSQKAADCNSQAAGMTGSEREAFMQACLGGTAPSKAAAPNAQASCRDQANAQGLRGEERRAFMDRCRNSGGN</sequence>
<dbReference type="STRING" id="578942.SAMN05216289_101177"/>
<feature type="chain" id="PRO_5011733725" evidence="1">
    <location>
        <begin position="25"/>
        <end position="102"/>
    </location>
</feature>
<gene>
    <name evidence="2" type="ORF">SAMN05216289_101177</name>
</gene>
<protein>
    <submittedName>
        <fullName evidence="2">PsiF repeat-containing protein</fullName>
    </submittedName>
</protein>
<dbReference type="OrthoDB" id="8001925at2"/>
<evidence type="ECO:0000256" key="1">
    <source>
        <dbReference type="SAM" id="SignalP"/>
    </source>
</evidence>
<name>A0A1I4V741_9GAMM</name>
<dbReference type="EMBL" id="FOVF01000001">
    <property type="protein sequence ID" value="SFM96981.1"/>
    <property type="molecule type" value="Genomic_DNA"/>
</dbReference>
<evidence type="ECO:0000313" key="2">
    <source>
        <dbReference type="EMBL" id="SFM96981.1"/>
    </source>
</evidence>
<keyword evidence="3" id="KW-1185">Reference proteome</keyword>
<accession>A0A1I4V741</accession>
<organism evidence="2 3">
    <name type="scientific">Dokdonella immobilis</name>
    <dbReference type="NCBI Taxonomy" id="578942"/>
    <lineage>
        <taxon>Bacteria</taxon>
        <taxon>Pseudomonadati</taxon>
        <taxon>Pseudomonadota</taxon>
        <taxon>Gammaproteobacteria</taxon>
        <taxon>Lysobacterales</taxon>
        <taxon>Rhodanobacteraceae</taxon>
        <taxon>Dokdonella</taxon>
    </lineage>
</organism>
<evidence type="ECO:0000313" key="3">
    <source>
        <dbReference type="Proteomes" id="UP000198575"/>
    </source>
</evidence>
<dbReference type="InterPro" id="IPR011690">
    <property type="entry name" value="P_starv_induced_PsiF"/>
</dbReference>
<proteinExistence type="predicted"/>
<reference evidence="2 3" key="1">
    <citation type="submission" date="2016-10" db="EMBL/GenBank/DDBJ databases">
        <authorList>
            <person name="de Groot N.N."/>
        </authorList>
    </citation>
    <scope>NUCLEOTIDE SEQUENCE [LARGE SCALE GENOMIC DNA]</scope>
    <source>
        <strain evidence="2 3">CGMCC 1.7659</strain>
    </source>
</reference>
<dbReference type="Pfam" id="PF07769">
    <property type="entry name" value="PsiF_repeat"/>
    <property type="match status" value="2"/>
</dbReference>
<dbReference type="Proteomes" id="UP000198575">
    <property type="component" value="Unassembled WGS sequence"/>
</dbReference>
<dbReference type="RefSeq" id="WP_092403994.1">
    <property type="nucleotide sequence ID" value="NZ_FOVF01000001.1"/>
</dbReference>
<keyword evidence="1" id="KW-0732">Signal</keyword>
<dbReference type="AlphaFoldDB" id="A0A1I4V741"/>